<dbReference type="EMBL" id="CAMPGE010003222">
    <property type="protein sequence ID" value="CAI2362045.1"/>
    <property type="molecule type" value="Genomic_DNA"/>
</dbReference>
<accession>A0AAD1U640</accession>
<organism evidence="1 2">
    <name type="scientific">Euplotes crassus</name>
    <dbReference type="NCBI Taxonomy" id="5936"/>
    <lineage>
        <taxon>Eukaryota</taxon>
        <taxon>Sar</taxon>
        <taxon>Alveolata</taxon>
        <taxon>Ciliophora</taxon>
        <taxon>Intramacronucleata</taxon>
        <taxon>Spirotrichea</taxon>
        <taxon>Hypotrichia</taxon>
        <taxon>Euplotida</taxon>
        <taxon>Euplotidae</taxon>
        <taxon>Moneuplotes</taxon>
    </lineage>
</organism>
<dbReference type="AlphaFoldDB" id="A0AAD1U640"/>
<sequence length="592" mass="69652">METLSKSSEVFTKLGCLSTIISFAGLCKETHQFLALSCREINNFYLEWLPKLEKKNMSSLTLEESCLYSQASINHDQRFAWEVKILLIERLEEETVEILLKTCFWKHYILDLTFWNASTIQNMIEIISRSEEFNSNNIHQIRVRWQNNEEFQQAWGEFCDELALREIDYRKLKIHYFQDQMYKEDAKNPGKGKYLLMLTKAAHFKKMKTKTLHHIDSMTLTKWNQIKSLLDDCNWRVNQLHLSASNLLNFAQIGGLKKSCLDYINTLFFSIDLPYSDTDLGILASFTALFKGEKKINVCVEQAEENIEAVFHHFGENCTITLPGKEHCIIENCEIYYKRNSIFYRYTAEKLHLSIHSDCFCKNTVESPDFISLSYSCDFVPSGSDKGKIETLQTPDQDVLEYFSNSIRQTNFIALRNKNLSTHLIMRRGSCKCHFGYLNITKVGSLYITHNQWTNEDLEVLSLPKLNRKTILCLSVHNRMNFSQILNSSYFLKFSRIQIEMALKRLGVDLKFFGAKLESLYNEKKMKEIIFKIYIHPNLHYTIVLQRRYKEFWREFIDNLATCESPKALKELLQRYYKTYNPLCVFQIPKFS</sequence>
<gene>
    <name evidence="1" type="ORF">ECRASSUSDP1_LOCUS3362</name>
</gene>
<evidence type="ECO:0000313" key="1">
    <source>
        <dbReference type="EMBL" id="CAI2362045.1"/>
    </source>
</evidence>
<proteinExistence type="predicted"/>
<dbReference type="Proteomes" id="UP001295684">
    <property type="component" value="Unassembled WGS sequence"/>
</dbReference>
<reference evidence="1" key="1">
    <citation type="submission" date="2023-07" db="EMBL/GenBank/DDBJ databases">
        <authorList>
            <consortium name="AG Swart"/>
            <person name="Singh M."/>
            <person name="Singh A."/>
            <person name="Seah K."/>
            <person name="Emmerich C."/>
        </authorList>
    </citation>
    <scope>NUCLEOTIDE SEQUENCE</scope>
    <source>
        <strain evidence="1">DP1</strain>
    </source>
</reference>
<evidence type="ECO:0000313" key="2">
    <source>
        <dbReference type="Proteomes" id="UP001295684"/>
    </source>
</evidence>
<keyword evidence="2" id="KW-1185">Reference proteome</keyword>
<comment type="caution">
    <text evidence="1">The sequence shown here is derived from an EMBL/GenBank/DDBJ whole genome shotgun (WGS) entry which is preliminary data.</text>
</comment>
<name>A0AAD1U640_EUPCR</name>
<protein>
    <submittedName>
        <fullName evidence="1">Uncharacterized protein</fullName>
    </submittedName>
</protein>